<dbReference type="RefSeq" id="WP_015852734.1">
    <property type="nucleotide sequence ID" value="NC_012881.1"/>
</dbReference>
<dbReference type="PANTHER" id="PTHR14969">
    <property type="entry name" value="SPHINGOSINE-1-PHOSPHATE PHOSPHOHYDROLASE"/>
    <property type="match status" value="1"/>
</dbReference>
<gene>
    <name evidence="3" type="ordered locus">Desal_2866</name>
</gene>
<dbReference type="AlphaFoldDB" id="C6C047"/>
<feature type="transmembrane region" description="Helical" evidence="1">
    <location>
        <begin position="62"/>
        <end position="79"/>
    </location>
</feature>
<dbReference type="InterPro" id="IPR000326">
    <property type="entry name" value="PAP2/HPO"/>
</dbReference>
<evidence type="ECO:0000256" key="1">
    <source>
        <dbReference type="SAM" id="Phobius"/>
    </source>
</evidence>
<keyword evidence="1" id="KW-0472">Membrane</keyword>
<name>C6C047_MARSD</name>
<feature type="transmembrane region" description="Helical" evidence="1">
    <location>
        <begin position="159"/>
        <end position="179"/>
    </location>
</feature>
<dbReference type="HOGENOM" id="CLU_1330156_0_0_7"/>
<accession>C6C047</accession>
<dbReference type="SUPFAM" id="SSF48317">
    <property type="entry name" value="Acid phosphatase/Vanadium-dependent haloperoxidase"/>
    <property type="match status" value="1"/>
</dbReference>
<evidence type="ECO:0000313" key="3">
    <source>
        <dbReference type="EMBL" id="ACS80918.1"/>
    </source>
</evidence>
<keyword evidence="1" id="KW-1133">Transmembrane helix</keyword>
<dbReference type="SMART" id="SM00014">
    <property type="entry name" value="acidPPc"/>
    <property type="match status" value="1"/>
</dbReference>
<keyword evidence="1" id="KW-0812">Transmembrane</keyword>
<dbReference type="Pfam" id="PF01569">
    <property type="entry name" value="PAP2"/>
    <property type="match status" value="1"/>
</dbReference>
<evidence type="ECO:0000313" key="4">
    <source>
        <dbReference type="Proteomes" id="UP000002601"/>
    </source>
</evidence>
<dbReference type="STRING" id="526222.Desal_2866"/>
<dbReference type="PANTHER" id="PTHR14969:SF13">
    <property type="entry name" value="AT30094P"/>
    <property type="match status" value="1"/>
</dbReference>
<keyword evidence="4" id="KW-1185">Reference proteome</keyword>
<dbReference type="EMBL" id="CP001649">
    <property type="protein sequence ID" value="ACS80918.1"/>
    <property type="molecule type" value="Genomic_DNA"/>
</dbReference>
<reference evidence="3 4" key="1">
    <citation type="submission" date="2009-06" db="EMBL/GenBank/DDBJ databases">
        <title>Complete sequence of Desulfovibrio salexigens DSM 2638.</title>
        <authorList>
            <consortium name="US DOE Joint Genome Institute"/>
            <person name="Lucas S."/>
            <person name="Copeland A."/>
            <person name="Lapidus A."/>
            <person name="Glavina del Rio T."/>
            <person name="Tice H."/>
            <person name="Bruce D."/>
            <person name="Goodwin L."/>
            <person name="Pitluck S."/>
            <person name="Munk A.C."/>
            <person name="Brettin T."/>
            <person name="Detter J.C."/>
            <person name="Han C."/>
            <person name="Tapia R."/>
            <person name="Larimer F."/>
            <person name="Land M."/>
            <person name="Hauser L."/>
            <person name="Kyrpides N."/>
            <person name="Anderson I."/>
            <person name="Wall J.D."/>
            <person name="Arkin A.P."/>
            <person name="Dehal P."/>
            <person name="Chivian D."/>
            <person name="Giles B."/>
            <person name="Hazen T.C."/>
        </authorList>
    </citation>
    <scope>NUCLEOTIDE SEQUENCE [LARGE SCALE GENOMIC DNA]</scope>
    <source>
        <strain evidence="4">ATCC 14822 / DSM 2638 / NCIMB 8403 / VKM B-1763</strain>
    </source>
</reference>
<evidence type="ECO:0000259" key="2">
    <source>
        <dbReference type="SMART" id="SM00014"/>
    </source>
</evidence>
<protein>
    <submittedName>
        <fullName evidence="3">Phosphoesterase PA-phosphatase related</fullName>
    </submittedName>
</protein>
<dbReference type="CDD" id="cd01610">
    <property type="entry name" value="PAP2_like"/>
    <property type="match status" value="1"/>
</dbReference>
<feature type="domain" description="Phosphatidic acid phosphatase type 2/haloperoxidase" evidence="2">
    <location>
        <begin position="93"/>
        <end position="202"/>
    </location>
</feature>
<feature type="transmembrane region" description="Helical" evidence="1">
    <location>
        <begin position="12"/>
        <end position="32"/>
    </location>
</feature>
<feature type="transmembrane region" description="Helical" evidence="1">
    <location>
        <begin position="91"/>
        <end position="110"/>
    </location>
</feature>
<sequence>MNSFIHRNQTLCHYFLGSLPLMLIFAALFFNFGSEAEVLAFFKAHSQAHPDMKSFAKIVTNWGNAALYPIYIWFLITGIKQRKTDKSKLRFALVFLAVQLAVSLIAVRFLKIAIGKPRPGEGTFFEPMSMRGAYHSMPSGHTCEIYGASLPLILRYRNLLLTLGLGIFAATVAFSRIYLNWHHPSDVFCGWMLGSVAGFAIHLFSKED</sequence>
<feature type="transmembrane region" description="Helical" evidence="1">
    <location>
        <begin position="186"/>
        <end position="205"/>
    </location>
</feature>
<dbReference type="eggNOG" id="COG0671">
    <property type="taxonomic scope" value="Bacteria"/>
</dbReference>
<dbReference type="InterPro" id="IPR036938">
    <property type="entry name" value="PAP2/HPO_sf"/>
</dbReference>
<organism evidence="3 4">
    <name type="scientific">Maridesulfovibrio salexigens (strain ATCC 14822 / DSM 2638 / NCIMB 8403 / VKM B-1763)</name>
    <name type="common">Desulfovibrio salexigens</name>
    <dbReference type="NCBI Taxonomy" id="526222"/>
    <lineage>
        <taxon>Bacteria</taxon>
        <taxon>Pseudomonadati</taxon>
        <taxon>Thermodesulfobacteriota</taxon>
        <taxon>Desulfovibrionia</taxon>
        <taxon>Desulfovibrionales</taxon>
        <taxon>Desulfovibrionaceae</taxon>
        <taxon>Maridesulfovibrio</taxon>
    </lineage>
</organism>
<proteinExistence type="predicted"/>
<dbReference type="KEGG" id="dsa:Desal_2866"/>
<dbReference type="Proteomes" id="UP000002601">
    <property type="component" value="Chromosome"/>
</dbReference>
<dbReference type="Gene3D" id="1.20.144.10">
    <property type="entry name" value="Phosphatidic acid phosphatase type 2/haloperoxidase"/>
    <property type="match status" value="2"/>
</dbReference>